<name>A0A452Y4T3_AEGTS</name>
<dbReference type="InterPro" id="IPR043502">
    <property type="entry name" value="DNA/RNA_pol_sf"/>
</dbReference>
<dbReference type="InterPro" id="IPR052343">
    <property type="entry name" value="Retrotransposon-Effector_Assoc"/>
</dbReference>
<evidence type="ECO:0000259" key="1">
    <source>
        <dbReference type="PROSITE" id="PS50878"/>
    </source>
</evidence>
<reference evidence="2" key="3">
    <citation type="journal article" date="2017" name="Nature">
        <title>Genome sequence of the progenitor of the wheat D genome Aegilops tauschii.</title>
        <authorList>
            <person name="Luo M.C."/>
            <person name="Gu Y.Q."/>
            <person name="Puiu D."/>
            <person name="Wang H."/>
            <person name="Twardziok S.O."/>
            <person name="Deal K.R."/>
            <person name="Huo N."/>
            <person name="Zhu T."/>
            <person name="Wang L."/>
            <person name="Wang Y."/>
            <person name="McGuire P.E."/>
            <person name="Liu S."/>
            <person name="Long H."/>
            <person name="Ramasamy R.K."/>
            <person name="Rodriguez J.C."/>
            <person name="Van S.L."/>
            <person name="Yuan L."/>
            <person name="Wang Z."/>
            <person name="Xia Z."/>
            <person name="Xiao L."/>
            <person name="Anderson O.D."/>
            <person name="Ouyang S."/>
            <person name="Liang Y."/>
            <person name="Zimin A.V."/>
            <person name="Pertea G."/>
            <person name="Qi P."/>
            <person name="Bennetzen J.L."/>
            <person name="Dai X."/>
            <person name="Dawson M.W."/>
            <person name="Muller H.G."/>
            <person name="Kugler K."/>
            <person name="Rivarola-Duarte L."/>
            <person name="Spannagl M."/>
            <person name="Mayer K.F.X."/>
            <person name="Lu F.H."/>
            <person name="Bevan M.W."/>
            <person name="Leroy P."/>
            <person name="Li P."/>
            <person name="You F.M."/>
            <person name="Sun Q."/>
            <person name="Liu Z."/>
            <person name="Lyons E."/>
            <person name="Wicker T."/>
            <person name="Salzberg S.L."/>
            <person name="Devos K.M."/>
            <person name="Dvorak J."/>
        </authorList>
    </citation>
    <scope>NUCLEOTIDE SEQUENCE [LARGE SCALE GENOMIC DNA]</scope>
    <source>
        <strain evidence="2">cv. AL8/78</strain>
    </source>
</reference>
<dbReference type="SUPFAM" id="SSF56672">
    <property type="entry name" value="DNA/RNA polymerases"/>
    <property type="match status" value="1"/>
</dbReference>
<feature type="domain" description="Reverse transcriptase" evidence="1">
    <location>
        <begin position="95"/>
        <end position="271"/>
    </location>
</feature>
<reference evidence="2" key="4">
    <citation type="submission" date="2019-03" db="UniProtKB">
        <authorList>
            <consortium name="EnsemblPlants"/>
        </authorList>
    </citation>
    <scope>IDENTIFICATION</scope>
</reference>
<proteinExistence type="predicted"/>
<dbReference type="Proteomes" id="UP000015105">
    <property type="component" value="Chromosome 1D"/>
</dbReference>
<dbReference type="STRING" id="200361.A0A452Y4T3"/>
<reference evidence="2" key="5">
    <citation type="journal article" date="2021" name="G3 (Bethesda)">
        <title>Aegilops tauschii genome assembly Aet v5.0 features greater sequence contiguity and improved annotation.</title>
        <authorList>
            <person name="Wang L."/>
            <person name="Zhu T."/>
            <person name="Rodriguez J.C."/>
            <person name="Deal K.R."/>
            <person name="Dubcovsky J."/>
            <person name="McGuire P.E."/>
            <person name="Lux T."/>
            <person name="Spannagl M."/>
            <person name="Mayer K.F.X."/>
            <person name="Baldrich P."/>
            <person name="Meyers B.C."/>
            <person name="Huo N."/>
            <person name="Gu Y.Q."/>
            <person name="Zhou H."/>
            <person name="Devos K.M."/>
            <person name="Bennetzen J.L."/>
            <person name="Unver T."/>
            <person name="Budak H."/>
            <person name="Gulick P.J."/>
            <person name="Galiba G."/>
            <person name="Kalapos B."/>
            <person name="Nelson D.R."/>
            <person name="Li P."/>
            <person name="You F.M."/>
            <person name="Luo M.C."/>
            <person name="Dvorak J."/>
        </authorList>
    </citation>
    <scope>NUCLEOTIDE SEQUENCE [LARGE SCALE GENOMIC DNA]</scope>
    <source>
        <strain evidence="2">cv. AL8/78</strain>
    </source>
</reference>
<dbReference type="CDD" id="cd01650">
    <property type="entry name" value="RT_nLTR_like"/>
    <property type="match status" value="1"/>
</dbReference>
<accession>A0A452Y4T3</accession>
<dbReference type="InterPro" id="IPR000477">
    <property type="entry name" value="RT_dom"/>
</dbReference>
<dbReference type="AlphaFoldDB" id="A0A452Y4T3"/>
<reference evidence="3" key="1">
    <citation type="journal article" date="2014" name="Science">
        <title>Ancient hybridizations among the ancestral genomes of bread wheat.</title>
        <authorList>
            <consortium name="International Wheat Genome Sequencing Consortium,"/>
            <person name="Marcussen T."/>
            <person name="Sandve S.R."/>
            <person name="Heier L."/>
            <person name="Spannagl M."/>
            <person name="Pfeifer M."/>
            <person name="Jakobsen K.S."/>
            <person name="Wulff B.B."/>
            <person name="Steuernagel B."/>
            <person name="Mayer K.F."/>
            <person name="Olsen O.A."/>
        </authorList>
    </citation>
    <scope>NUCLEOTIDE SEQUENCE [LARGE SCALE GENOMIC DNA]</scope>
    <source>
        <strain evidence="3">cv. AL8/78</strain>
    </source>
</reference>
<sequence>MAITTEDKERALLDHFQEHLGRPTRRSKRLAWENIGMQRHDLSQLDAPFDEEEIKEAVFSMPSVKAPGPDGFIGAFFKSCWEIIKTDVVAAILQLADLRGDCAGLINSANIILLPKKADATRIGDYRPISLIHSISKIFSKLLANRLAPLLPTLVSKSQSAFVKKRCIHDNFLHVQNLVKELHRTSTPGLFLKLDISKAFDSVGWAYLLEVLEQLGFSQRWRDWICMSLASSSLRILLNGNPGPPFAHACGLRQGDPMSPMLFILAIDPLQ</sequence>
<dbReference type="PANTHER" id="PTHR46890:SF1">
    <property type="entry name" value="REVERSE TRANSCRIPTASE DOMAIN-CONTAINING PROTEIN"/>
    <property type="match status" value="1"/>
</dbReference>
<dbReference type="PANTHER" id="PTHR46890">
    <property type="entry name" value="NON-LTR RETROLELEMENT REVERSE TRANSCRIPTASE-LIKE PROTEIN-RELATED"/>
    <property type="match status" value="1"/>
</dbReference>
<dbReference type="EnsemblPlants" id="AET1Gv20291400.1">
    <property type="protein sequence ID" value="AET1Gv20291400.1"/>
    <property type="gene ID" value="AET1Gv20291400"/>
</dbReference>
<protein>
    <recommendedName>
        <fullName evidence="1">Reverse transcriptase domain-containing protein</fullName>
    </recommendedName>
</protein>
<keyword evidence="3" id="KW-1185">Reference proteome</keyword>
<dbReference type="Gramene" id="AET1Gv20291400.1">
    <property type="protein sequence ID" value="AET1Gv20291400.1"/>
    <property type="gene ID" value="AET1Gv20291400"/>
</dbReference>
<dbReference type="PROSITE" id="PS50878">
    <property type="entry name" value="RT_POL"/>
    <property type="match status" value="1"/>
</dbReference>
<evidence type="ECO:0000313" key="2">
    <source>
        <dbReference type="EnsemblPlants" id="AET1Gv20291400.1"/>
    </source>
</evidence>
<dbReference type="Pfam" id="PF00078">
    <property type="entry name" value="RVT_1"/>
    <property type="match status" value="1"/>
</dbReference>
<evidence type="ECO:0000313" key="3">
    <source>
        <dbReference type="Proteomes" id="UP000015105"/>
    </source>
</evidence>
<reference evidence="3" key="2">
    <citation type="journal article" date="2017" name="Nat. Plants">
        <title>The Aegilops tauschii genome reveals multiple impacts of transposons.</title>
        <authorList>
            <person name="Zhao G."/>
            <person name="Zou C."/>
            <person name="Li K."/>
            <person name="Wang K."/>
            <person name="Li T."/>
            <person name="Gao L."/>
            <person name="Zhang X."/>
            <person name="Wang H."/>
            <person name="Yang Z."/>
            <person name="Liu X."/>
            <person name="Jiang W."/>
            <person name="Mao L."/>
            <person name="Kong X."/>
            <person name="Jiao Y."/>
            <person name="Jia J."/>
        </authorList>
    </citation>
    <scope>NUCLEOTIDE SEQUENCE [LARGE SCALE GENOMIC DNA]</scope>
    <source>
        <strain evidence="3">cv. AL8/78</strain>
    </source>
</reference>
<organism evidence="2 3">
    <name type="scientific">Aegilops tauschii subsp. strangulata</name>
    <name type="common">Goatgrass</name>
    <dbReference type="NCBI Taxonomy" id="200361"/>
    <lineage>
        <taxon>Eukaryota</taxon>
        <taxon>Viridiplantae</taxon>
        <taxon>Streptophyta</taxon>
        <taxon>Embryophyta</taxon>
        <taxon>Tracheophyta</taxon>
        <taxon>Spermatophyta</taxon>
        <taxon>Magnoliopsida</taxon>
        <taxon>Liliopsida</taxon>
        <taxon>Poales</taxon>
        <taxon>Poaceae</taxon>
        <taxon>BOP clade</taxon>
        <taxon>Pooideae</taxon>
        <taxon>Triticodae</taxon>
        <taxon>Triticeae</taxon>
        <taxon>Triticinae</taxon>
        <taxon>Aegilops</taxon>
    </lineage>
</organism>